<comment type="catalytic activity">
    <reaction evidence="1 7">
        <text>5-hydroxyisourate + H2O = 5-hydroxy-2-oxo-4-ureido-2,5-dihydro-1H-imidazole-5-carboxylate + H(+)</text>
        <dbReference type="Rhea" id="RHEA:23736"/>
        <dbReference type="ChEBI" id="CHEBI:15377"/>
        <dbReference type="ChEBI" id="CHEBI:15378"/>
        <dbReference type="ChEBI" id="CHEBI:18072"/>
        <dbReference type="ChEBI" id="CHEBI:58639"/>
        <dbReference type="EC" id="3.5.2.17"/>
    </reaction>
</comment>
<keyword evidence="11" id="KW-1185">Reference proteome</keyword>
<comment type="function">
    <text evidence="2">Catalyzes the hydrolysis of 5-hydroxyisourate (HIU) to 2-oxo-4-hydroxy-4-carboxy-5-ureidoimidazoline (OHCU).</text>
</comment>
<dbReference type="InterPro" id="IPR014306">
    <property type="entry name" value="Hydroxyisourate_hydrolase"/>
</dbReference>
<dbReference type="Proteomes" id="UP000706124">
    <property type="component" value="Unassembled WGS sequence"/>
</dbReference>
<keyword evidence="6 7" id="KW-0378">Hydrolase</keyword>
<dbReference type="Gene3D" id="2.60.40.180">
    <property type="entry name" value="Transthyretin/hydroxyisourate hydrolase domain"/>
    <property type="match status" value="1"/>
</dbReference>
<dbReference type="InterPro" id="IPR036817">
    <property type="entry name" value="Transthyretin/HIU_hydrolase_sf"/>
</dbReference>
<dbReference type="InterPro" id="IPR023418">
    <property type="entry name" value="Thyroxine_BS"/>
</dbReference>
<comment type="subunit">
    <text evidence="4 7">Homotetramer.</text>
</comment>
<evidence type="ECO:0000256" key="8">
    <source>
        <dbReference type="SAM" id="MobiDB-lite"/>
    </source>
</evidence>
<evidence type="ECO:0000313" key="10">
    <source>
        <dbReference type="EMBL" id="KAG5933474.1"/>
    </source>
</evidence>
<accession>A0A9P7M8Q1</accession>
<evidence type="ECO:0000313" key="11">
    <source>
        <dbReference type="Proteomes" id="UP000706124"/>
    </source>
</evidence>
<feature type="compositionally biased region" description="Polar residues" evidence="8">
    <location>
        <begin position="53"/>
        <end position="70"/>
    </location>
</feature>
<dbReference type="PANTHER" id="PTHR10395">
    <property type="entry name" value="URICASE AND TRANSTHYRETIN-RELATED"/>
    <property type="match status" value="1"/>
</dbReference>
<dbReference type="InterPro" id="IPR023416">
    <property type="entry name" value="Transthyretin/HIU_hydrolase_d"/>
</dbReference>
<dbReference type="EMBL" id="SRPO01000367">
    <property type="protein sequence ID" value="KAG5933474.1"/>
    <property type="molecule type" value="Genomic_DNA"/>
</dbReference>
<reference evidence="10 11" key="1">
    <citation type="journal article" date="2020" name="bioRxiv">
        <title>Whole genome comparisons of ergot fungi reveals the divergence and evolution of species within the genus Claviceps are the result of varying mechanisms driving genome evolution and host range expansion.</title>
        <authorList>
            <person name="Wyka S.A."/>
            <person name="Mondo S.J."/>
            <person name="Liu M."/>
            <person name="Dettman J."/>
            <person name="Nalam V."/>
            <person name="Broders K.D."/>
        </authorList>
    </citation>
    <scope>NUCLEOTIDE SEQUENCE [LARGE SCALE GENOMIC DNA]</scope>
    <source>
        <strain evidence="10 11">CCC 1485</strain>
    </source>
</reference>
<dbReference type="Pfam" id="PF00576">
    <property type="entry name" value="Transthyretin"/>
    <property type="match status" value="1"/>
</dbReference>
<evidence type="ECO:0000256" key="5">
    <source>
        <dbReference type="ARBA" id="ARBA00022631"/>
    </source>
</evidence>
<comment type="similarity">
    <text evidence="3 7">Belongs to the transthyretin family. 5-hydroxyisourate hydrolase subfamily.</text>
</comment>
<name>A0A9P7M8Q1_9HYPO</name>
<proteinExistence type="inferred from homology"/>
<feature type="region of interest" description="Disordered" evidence="8">
    <location>
        <begin position="45"/>
        <end position="76"/>
    </location>
</feature>
<evidence type="ECO:0000256" key="1">
    <source>
        <dbReference type="ARBA" id="ARBA00001043"/>
    </source>
</evidence>
<dbReference type="SUPFAM" id="SSF49472">
    <property type="entry name" value="Transthyretin (synonym: prealbumin)"/>
    <property type="match status" value="1"/>
</dbReference>
<evidence type="ECO:0000256" key="7">
    <source>
        <dbReference type="RuleBase" id="RU361270"/>
    </source>
</evidence>
<sequence>MSAKALITCHVLDTTTGRPATAIRVRLRGGTIPGQVFNFETSTDQDGRISTWPPCNSPASSSGSNTNQTLGDVLGQPDGEDASTWTLCFDTAGYFGMENTFFPEVVVSFRVKRGERYHVPLLLGPFSYTTYRGS</sequence>
<dbReference type="PANTHER" id="PTHR10395:SF7">
    <property type="entry name" value="5-HYDROXYISOURATE HYDROLASE"/>
    <property type="match status" value="1"/>
</dbReference>
<organism evidence="10 11">
    <name type="scientific">Claviceps pazoutovae</name>
    <dbReference type="NCBI Taxonomy" id="1649127"/>
    <lineage>
        <taxon>Eukaryota</taxon>
        <taxon>Fungi</taxon>
        <taxon>Dikarya</taxon>
        <taxon>Ascomycota</taxon>
        <taxon>Pezizomycotina</taxon>
        <taxon>Sordariomycetes</taxon>
        <taxon>Hypocreomycetidae</taxon>
        <taxon>Hypocreales</taxon>
        <taxon>Clavicipitaceae</taxon>
        <taxon>Claviceps</taxon>
    </lineage>
</organism>
<comment type="caution">
    <text evidence="10">The sequence shown here is derived from an EMBL/GenBank/DDBJ whole genome shotgun (WGS) entry which is preliminary data.</text>
</comment>
<dbReference type="OrthoDB" id="10265230at2759"/>
<evidence type="ECO:0000259" key="9">
    <source>
        <dbReference type="Pfam" id="PF00576"/>
    </source>
</evidence>
<keyword evidence="5 7" id="KW-0659">Purine metabolism</keyword>
<feature type="domain" description="Transthyretin/hydroxyisourate hydrolase" evidence="9">
    <location>
        <begin position="7"/>
        <end position="133"/>
    </location>
</feature>
<evidence type="ECO:0000256" key="2">
    <source>
        <dbReference type="ARBA" id="ARBA00002704"/>
    </source>
</evidence>
<dbReference type="EC" id="3.5.2.17" evidence="7"/>
<evidence type="ECO:0000256" key="6">
    <source>
        <dbReference type="ARBA" id="ARBA00022801"/>
    </source>
</evidence>
<evidence type="ECO:0000256" key="4">
    <source>
        <dbReference type="ARBA" id="ARBA00011881"/>
    </source>
</evidence>
<dbReference type="GO" id="GO:0033971">
    <property type="term" value="F:hydroxyisourate hydrolase activity"/>
    <property type="evidence" value="ECO:0007669"/>
    <property type="project" value="UniProtKB-EC"/>
</dbReference>
<gene>
    <name evidence="10" type="ORF">E4U60_004442</name>
</gene>
<protein>
    <recommendedName>
        <fullName evidence="7">5-hydroxyisourate hydrolase</fullName>
        <shortName evidence="7">HIU hydrolase</shortName>
        <shortName evidence="7">HIUHase</shortName>
        <ecNumber evidence="7">3.5.2.17</ecNumber>
    </recommendedName>
</protein>
<dbReference type="NCBIfam" id="TIGR02962">
    <property type="entry name" value="hdxy_isourate"/>
    <property type="match status" value="1"/>
</dbReference>
<dbReference type="PROSITE" id="PS00768">
    <property type="entry name" value="TRANSTHYRETIN_1"/>
    <property type="match status" value="1"/>
</dbReference>
<dbReference type="GO" id="GO:0006144">
    <property type="term" value="P:purine nucleobase metabolic process"/>
    <property type="evidence" value="ECO:0007669"/>
    <property type="project" value="UniProtKB-KW"/>
</dbReference>
<dbReference type="AlphaFoldDB" id="A0A9P7M8Q1"/>
<evidence type="ECO:0000256" key="3">
    <source>
        <dbReference type="ARBA" id="ARBA00009850"/>
    </source>
</evidence>